<organism evidence="1 2">
    <name type="scientific">Aliarcobacter cryaerophilus</name>
    <dbReference type="NCBI Taxonomy" id="28198"/>
    <lineage>
        <taxon>Bacteria</taxon>
        <taxon>Pseudomonadati</taxon>
        <taxon>Campylobacterota</taxon>
        <taxon>Epsilonproteobacteria</taxon>
        <taxon>Campylobacterales</taxon>
        <taxon>Arcobacteraceae</taxon>
        <taxon>Aliarcobacter</taxon>
    </lineage>
</organism>
<dbReference type="OrthoDB" id="5365820at2"/>
<evidence type="ECO:0000313" key="1">
    <source>
        <dbReference type="EMBL" id="PRM90180.1"/>
    </source>
</evidence>
<comment type="caution">
    <text evidence="1">The sequence shown here is derived from an EMBL/GenBank/DDBJ whole genome shotgun (WGS) entry which is preliminary data.</text>
</comment>
<dbReference type="Proteomes" id="UP000238649">
    <property type="component" value="Unassembled WGS sequence"/>
</dbReference>
<dbReference type="RefSeq" id="WP_105911468.1">
    <property type="nucleotide sequence ID" value="NZ_JAMXEK010000005.1"/>
</dbReference>
<proteinExistence type="predicted"/>
<accession>A0A2S9SUB4</accession>
<gene>
    <name evidence="1" type="ORF">CJ671_04185</name>
</gene>
<evidence type="ECO:0000313" key="2">
    <source>
        <dbReference type="Proteomes" id="UP000238649"/>
    </source>
</evidence>
<sequence length="67" mass="8057">MHTIKLKVHDDIYNHIIFLLNSLDKKKIEIVEEKPLIINKNKVKKRLNAIKIDTTNFKFDRQEANER</sequence>
<protein>
    <submittedName>
        <fullName evidence="1">Uncharacterized protein</fullName>
    </submittedName>
</protein>
<dbReference type="EMBL" id="NXGH01000008">
    <property type="protein sequence ID" value="PRM90180.1"/>
    <property type="molecule type" value="Genomic_DNA"/>
</dbReference>
<reference evidence="1 2" key="1">
    <citation type="submission" date="2017-09" db="EMBL/GenBank/DDBJ databases">
        <title>Reassesment of A. cryaerophilus.</title>
        <authorList>
            <person name="Perez-Cataluna A."/>
            <person name="Collado L."/>
            <person name="Salgado O."/>
            <person name="Lefinanco V."/>
            <person name="Figueras M.J."/>
        </authorList>
    </citation>
    <scope>NUCLEOTIDE SEQUENCE [LARGE SCALE GENOMIC DNA]</scope>
    <source>
        <strain evidence="1 2">LMG 9871</strain>
    </source>
</reference>
<dbReference type="AlphaFoldDB" id="A0A2S9SUB4"/>
<name>A0A2S9SUB4_9BACT</name>